<evidence type="ECO:0000313" key="1">
    <source>
        <dbReference type="EMBL" id="MCL6294853.1"/>
    </source>
</evidence>
<name>A0ABT0QD41_9FLAO</name>
<dbReference type="PANTHER" id="PTHR32305">
    <property type="match status" value="1"/>
</dbReference>
<protein>
    <recommendedName>
        <fullName evidence="3">RHS repeat-associated core domain-containing protein</fullName>
    </recommendedName>
</protein>
<dbReference type="Gene3D" id="2.180.10.10">
    <property type="entry name" value="RHS repeat-associated core"/>
    <property type="match status" value="1"/>
</dbReference>
<keyword evidence="2" id="KW-1185">Reference proteome</keyword>
<organism evidence="1 2">
    <name type="scientific">Jejuia spongiicola</name>
    <dbReference type="NCBI Taxonomy" id="2942207"/>
    <lineage>
        <taxon>Bacteria</taxon>
        <taxon>Pseudomonadati</taxon>
        <taxon>Bacteroidota</taxon>
        <taxon>Flavobacteriia</taxon>
        <taxon>Flavobacteriales</taxon>
        <taxon>Flavobacteriaceae</taxon>
        <taxon>Jejuia</taxon>
    </lineage>
</organism>
<reference evidence="1" key="1">
    <citation type="submission" date="2022-05" db="EMBL/GenBank/DDBJ databases">
        <authorList>
            <person name="Park J.-S."/>
        </authorList>
    </citation>
    <scope>NUCLEOTIDE SEQUENCE</scope>
    <source>
        <strain evidence="1">2012CJ34-3</strain>
    </source>
</reference>
<proteinExistence type="predicted"/>
<sequence>MDNINAVNFAYQGGTQTITVTFTQYDPACANESFEFVDVPSWLTITHVSQFGIQIICQANNGAQRTQLIGVKLFGNYVNGFPVIQAQSCHKNWYPDSDGDTFGDKYGEPIWSCTEPPAQHGISYVANNSDRCPDDANTGNYGCPADYLYENINWISSKAYDINGNLKANSKAYFNGLGKGIQSQSVDIKTNRTWANQTLYDTQGRPALSTLSAPVNTNGTPTYKADFIRNINNHTYDSADFENDPENPTAIGETTTNTLGWYYSANNTDSYQAGNNYQDETDYPFARTIYSELNPGVALKSIGGNKQNGEWKQGYTFSMPAGQELSRSKAFNDPAYNTIKTIKTISKDVHGNEVVAFTDTDGKTLAAARVGGVLNPDSTVDISTQGFVDVHVPKGTTGFTINGVSGITTEVYNLITEQATASATNSLTNGFYRVSITNLESYSPTTPSNTVSVTYHDNYYDYSLNEYDEAGRLIASYQPVGNTKAQKPVTIYSYNAVGQLLSTTSPDEGTANFKYRKDGQIRFSQNSKQLAAGEFSYTNYDDLGRPIESGVATGTFSALNADTSIVTTSITAEKQETTYDALGSSDLSYLSGVHSTYGNPSFLASNVAKTSNVNTTTYYSYDVYGRVKWVVQNILGLGAKTIDYKYDQITGAVTEVDFQKHNTNERFIHKYTYDTVDNSLIKVETSTNGSTYTTHANYTYYETGALKQIELAPQNNTGTPLQNIDYVYNLNGQLKAINSGNDANDLFSMQIDYHADDYKRSVSNVSTPNYGENQYNGNIKGVRWKNKELDNTDQTYSYYYNKNNWLKDAINGQYANSNENATKLNIQNNDIHEGVVKNFNATNSITWLPGFYAKPNTGQEVTAKIITGTPSTFQSGKYNVFDITYDANGNIRTLNRNRDAGGGDNKMDQLNYSYNPEKPNQLKRVDDAAGQVLVGKDIDDQDGNNYEYNQIGQLIKNNEENIEYIYNASGLVTQVKKDGNPLVKFFYNDKGHRVKKEVYTGISLTRTDYYVRDASGTALAIYEGATVKEHTIYGVSRLGVYNRSGGSSYYQLTDHLGNVRAVTGRTSTGTPIAIVSATDYYPFGMPMPNRDNNPNGYRYKYQGQEKDPETGKEAFELRLWDSRIGRWLTTDPAGQFNSPYLGMGNNPVARIDPDGGFSPPTDYIYTDDKGKRHSVHVNDGINQVIELTDLLQWTHAQVLSTSYDASNSSHVAINNMLQRLGTLRPDLFYTIDNVLDGKKWVSYADGGHVCGKAARMQCGVGGATPAWDWGQVGLYVDTARQKAESDYKTLTSNVPLALTTIDDNLNSGFPVMTGVEYHGGVVGNLNVLSDHYIVIVGRGNDVHGNYYSYWDNVGDRIDTNLNRLYYNGNSLIDNNTPLGTYTVTEIRPNN</sequence>
<comment type="caution">
    <text evidence="1">The sequence shown here is derived from an EMBL/GenBank/DDBJ whole genome shotgun (WGS) entry which is preliminary data.</text>
</comment>
<evidence type="ECO:0008006" key="3">
    <source>
        <dbReference type="Google" id="ProtNLM"/>
    </source>
</evidence>
<dbReference type="EMBL" id="JAMFLZ010000003">
    <property type="protein sequence ID" value="MCL6294853.1"/>
    <property type="molecule type" value="Genomic_DNA"/>
</dbReference>
<gene>
    <name evidence="1" type="ORF">M3P09_07600</name>
</gene>
<dbReference type="Pfam" id="PF05593">
    <property type="entry name" value="RHS_repeat"/>
    <property type="match status" value="1"/>
</dbReference>
<dbReference type="InterPro" id="IPR022385">
    <property type="entry name" value="Rhs_assc_core"/>
</dbReference>
<dbReference type="InterPro" id="IPR050708">
    <property type="entry name" value="T6SS_VgrG/RHS"/>
</dbReference>
<dbReference type="Proteomes" id="UP001165381">
    <property type="component" value="Unassembled WGS sequence"/>
</dbReference>
<accession>A0ABT0QD41</accession>
<dbReference type="RefSeq" id="WP_249972648.1">
    <property type="nucleotide sequence ID" value="NZ_JAMFLZ010000003.1"/>
</dbReference>
<dbReference type="NCBIfam" id="TIGR03696">
    <property type="entry name" value="Rhs_assc_core"/>
    <property type="match status" value="1"/>
</dbReference>
<dbReference type="PANTHER" id="PTHR32305:SF15">
    <property type="entry name" value="PROTEIN RHSA-RELATED"/>
    <property type="match status" value="1"/>
</dbReference>
<evidence type="ECO:0000313" key="2">
    <source>
        <dbReference type="Proteomes" id="UP001165381"/>
    </source>
</evidence>
<dbReference type="InterPro" id="IPR031325">
    <property type="entry name" value="RHS_repeat"/>
</dbReference>